<dbReference type="RefSeq" id="XP_001685883.1">
    <property type="nucleotide sequence ID" value="XM_001685831.1"/>
</dbReference>
<dbReference type="KEGG" id="lma:LMJF_33_1245"/>
<dbReference type="OMA" id="RETYWKH"/>
<reference evidence="2 3" key="2">
    <citation type="journal article" date="2011" name="Genome Res.">
        <title>Chromosome and gene copy number variation allow major structural change between species and strains of Leishmania.</title>
        <authorList>
            <person name="Rogers M.B."/>
            <person name="Hilley J.D."/>
            <person name="Dickens N.J."/>
            <person name="Wilkes J."/>
            <person name="Bates P.A."/>
            <person name="Depledge D.P."/>
            <person name="Harris D."/>
            <person name="Her Y."/>
            <person name="Herzyk P."/>
            <person name="Imamura H."/>
            <person name="Otto T.D."/>
            <person name="Sanders M."/>
            <person name="Seeger K."/>
            <person name="Dujardin J.C."/>
            <person name="Berriman M."/>
            <person name="Smith D.F."/>
            <person name="Hertz-Fowler C."/>
            <person name="Mottram J.C."/>
        </authorList>
    </citation>
    <scope>NUCLEOTIDE SEQUENCE [LARGE SCALE GENOMIC DNA]</scope>
    <source>
        <strain evidence="3">MHOM/IL/81/Friedlin</strain>
    </source>
</reference>
<evidence type="ECO:0000256" key="1">
    <source>
        <dbReference type="SAM" id="MobiDB-lite"/>
    </source>
</evidence>
<dbReference type="STRING" id="5664.Q4Q465"/>
<feature type="region of interest" description="Disordered" evidence="1">
    <location>
        <begin position="26"/>
        <end position="107"/>
    </location>
</feature>
<dbReference type="VEuPathDB" id="TriTrypDB:LMJLV39_330020000"/>
<protein>
    <submittedName>
        <fullName evidence="2">Uncharacterized protein</fullName>
    </submittedName>
</protein>
<name>Q4Q465_LEIMA</name>
<dbReference type="Proteomes" id="UP000000542">
    <property type="component" value="Chromosome 33"/>
</dbReference>
<feature type="region of interest" description="Disordered" evidence="1">
    <location>
        <begin position="1"/>
        <end position="20"/>
    </location>
</feature>
<dbReference type="VEuPathDB" id="TriTrypDB:LMJSD75_330019700"/>
<feature type="compositionally biased region" description="Polar residues" evidence="1">
    <location>
        <begin position="80"/>
        <end position="92"/>
    </location>
</feature>
<dbReference type="AlphaFoldDB" id="Q4Q465"/>
<dbReference type="VEuPathDB" id="TriTrypDB:LmjF.33.1245"/>
<proteinExistence type="predicted"/>
<feature type="region of interest" description="Disordered" evidence="1">
    <location>
        <begin position="337"/>
        <end position="360"/>
    </location>
</feature>
<reference evidence="2 3" key="1">
    <citation type="journal article" date="2005" name="Science">
        <title>The genome of the kinetoplastid parasite, Leishmania major.</title>
        <authorList>
            <person name="Ivens A.C."/>
            <person name="Peacock C.S."/>
            <person name="Worthey E.A."/>
            <person name="Murphy L."/>
            <person name="Aggarwal G."/>
            <person name="Berriman M."/>
            <person name="Sisk E."/>
            <person name="Rajandream M.A."/>
            <person name="Adlem E."/>
            <person name="Aert R."/>
            <person name="Anupama A."/>
            <person name="Apostolou Z."/>
            <person name="Attipoe P."/>
            <person name="Bason N."/>
            <person name="Bauser C."/>
            <person name="Beck A."/>
            <person name="Beverley S.M."/>
            <person name="Bianchettin G."/>
            <person name="Borzym K."/>
            <person name="Bothe G."/>
            <person name="Bruschi C.V."/>
            <person name="Collins M."/>
            <person name="Cadag E."/>
            <person name="Ciarloni L."/>
            <person name="Clayton C."/>
            <person name="Coulson R.M."/>
            <person name="Cronin A."/>
            <person name="Cruz A.K."/>
            <person name="Davies R.M."/>
            <person name="De Gaudenzi J."/>
            <person name="Dobson D.E."/>
            <person name="Duesterhoeft A."/>
            <person name="Fazelina G."/>
            <person name="Fosker N."/>
            <person name="Frasch A.C."/>
            <person name="Fraser A."/>
            <person name="Fuchs M."/>
            <person name="Gabel C."/>
            <person name="Goble A."/>
            <person name="Goffeau A."/>
            <person name="Harris D."/>
            <person name="Hertz-Fowler C."/>
            <person name="Hilbert H."/>
            <person name="Horn D."/>
            <person name="Huang Y."/>
            <person name="Klages S."/>
            <person name="Knights A."/>
            <person name="Kube M."/>
            <person name="Larke N."/>
            <person name="Litvin L."/>
            <person name="Lord A."/>
            <person name="Louie T."/>
            <person name="Marra M."/>
            <person name="Masuy D."/>
            <person name="Matthews K."/>
            <person name="Michaeli S."/>
            <person name="Mottram J.C."/>
            <person name="Muller-Auer S."/>
            <person name="Munden H."/>
            <person name="Nelson S."/>
            <person name="Norbertczak H."/>
            <person name="Oliver K."/>
            <person name="O'neil S."/>
            <person name="Pentony M."/>
            <person name="Pohl T.M."/>
            <person name="Price C."/>
            <person name="Purnelle B."/>
            <person name="Quail M.A."/>
            <person name="Rabbinowitsch E."/>
            <person name="Reinhardt R."/>
            <person name="Rieger M."/>
            <person name="Rinta J."/>
            <person name="Robben J."/>
            <person name="Robertson L."/>
            <person name="Ruiz J.C."/>
            <person name="Rutter S."/>
            <person name="Saunders D."/>
            <person name="Schafer M."/>
            <person name="Schein J."/>
            <person name="Schwartz D.C."/>
            <person name="Seeger K."/>
            <person name="Seyler A."/>
            <person name="Sharp S."/>
            <person name="Shin H."/>
            <person name="Sivam D."/>
            <person name="Squares R."/>
            <person name="Squares S."/>
            <person name="Tosato V."/>
            <person name="Vogt C."/>
            <person name="Volckaert G."/>
            <person name="Wambutt R."/>
            <person name="Warren T."/>
            <person name="Wedler H."/>
            <person name="Woodward J."/>
            <person name="Zhou S."/>
            <person name="Zimmermann W."/>
            <person name="Smith D.F."/>
            <person name="Blackwell J.M."/>
            <person name="Stuart K.D."/>
            <person name="Barrell B."/>
            <person name="Myler P.J."/>
        </authorList>
    </citation>
    <scope>NUCLEOTIDE SEQUENCE [LARGE SCALE GENOMIC DNA]</scope>
    <source>
        <strain evidence="3">MHOM/IL/81/Friedlin</strain>
    </source>
</reference>
<organism evidence="2 3">
    <name type="scientific">Leishmania major</name>
    <dbReference type="NCBI Taxonomy" id="5664"/>
    <lineage>
        <taxon>Eukaryota</taxon>
        <taxon>Discoba</taxon>
        <taxon>Euglenozoa</taxon>
        <taxon>Kinetoplastea</taxon>
        <taxon>Metakinetoplastina</taxon>
        <taxon>Trypanosomatida</taxon>
        <taxon>Trypanosomatidae</taxon>
        <taxon>Leishmaniinae</taxon>
        <taxon>Leishmania</taxon>
    </lineage>
</organism>
<dbReference type="EMBL" id="FR796429">
    <property type="protein sequence ID" value="CAJ06279.1"/>
    <property type="molecule type" value="Genomic_DNA"/>
</dbReference>
<sequence length="406" mass="41323">MSSTFAPPPPPAGVVVPPPPPAMIPVPPAAVPANPSTASGAEGNVVKPGGVALDMSNHFGPPKNVPKKSLPPWERKKLSTPLSGSSPRADNSTPPPGPVAATSKPLSPVAVPLPHTVANAPAVVTRKSLSTASLTTSPQPCASPSCTSAMSSAATAATGVSSPPVISIPPPPPPVHPVVQAVSSSAATTASPLPLVSSSAAPPPRPTPDAQEPLPAPASATAGVPTLPLPSPGVNQAATVAAAAIHQGTAQPTLPTSSPAAIAATDHIVQEAMRELRPPLLSPMLTVLAPHVVFQGDEQQWVVPPLGPVPSSKRKKVLSAAVASAGSWHNSYDLKPSPSFDAAQHDGSEPLVTPAATSSTRRQWTSNAVINSAKAKSNWRETYWKHVDVHRYVARRYFGAPPPLEQ</sequence>
<dbReference type="HOGENOM" id="CLU_678745_0_0_1"/>
<dbReference type="eggNOG" id="ENOG502SH51">
    <property type="taxonomic scope" value="Eukaryota"/>
</dbReference>
<evidence type="ECO:0000313" key="3">
    <source>
        <dbReference type="Proteomes" id="UP000000542"/>
    </source>
</evidence>
<evidence type="ECO:0000313" key="2">
    <source>
        <dbReference type="EMBL" id="CAJ06279.1"/>
    </source>
</evidence>
<keyword evidence="3" id="KW-1185">Reference proteome</keyword>
<feature type="region of interest" description="Disordered" evidence="1">
    <location>
        <begin position="127"/>
        <end position="231"/>
    </location>
</feature>
<feature type="compositionally biased region" description="Polar residues" evidence="1">
    <location>
        <begin position="127"/>
        <end position="140"/>
    </location>
</feature>
<feature type="compositionally biased region" description="Low complexity" evidence="1">
    <location>
        <begin position="142"/>
        <end position="165"/>
    </location>
</feature>
<dbReference type="InParanoid" id="Q4Q465"/>
<dbReference type="GeneID" id="5654537"/>
<feature type="compositionally biased region" description="Low complexity" evidence="1">
    <location>
        <begin position="177"/>
        <end position="200"/>
    </location>
</feature>
<gene>
    <name evidence="2" type="ORF">LMJF_33_1245</name>
</gene>
<accession>Q4Q465</accession>
<feature type="compositionally biased region" description="Pro residues" evidence="1">
    <location>
        <begin position="166"/>
        <end position="176"/>
    </location>
</feature>
<dbReference type="VEuPathDB" id="TriTrypDB:LMJFC_330022200"/>